<dbReference type="GO" id="GO:0043021">
    <property type="term" value="F:ribonucleoprotein complex binding"/>
    <property type="evidence" value="ECO:0007669"/>
    <property type="project" value="TreeGrafter"/>
</dbReference>
<dbReference type="PANTHER" id="PTHR45696:SF10">
    <property type="entry name" value="LARGE RIBOSOMAL SUBUNIT PROTEIN P1"/>
    <property type="match status" value="1"/>
</dbReference>
<comment type="subunit">
    <text evidence="3">P1 and P2 exist as dimers at the large ribosomal subunit.</text>
</comment>
<dbReference type="Pfam" id="PF00428">
    <property type="entry name" value="Ribosomal_60s"/>
    <property type="match status" value="1"/>
</dbReference>
<name>A0A2V1DQ70_9PLEO</name>
<dbReference type="InterPro" id="IPR038716">
    <property type="entry name" value="P1/P2_N_sf"/>
</dbReference>
<reference evidence="8 9" key="1">
    <citation type="journal article" date="2018" name="Sci. Rep.">
        <title>Comparative genomics provides insights into the lifestyle and reveals functional heterogeneity of dark septate endophytic fungi.</title>
        <authorList>
            <person name="Knapp D.G."/>
            <person name="Nemeth J.B."/>
            <person name="Barry K."/>
            <person name="Hainaut M."/>
            <person name="Henrissat B."/>
            <person name="Johnson J."/>
            <person name="Kuo A."/>
            <person name="Lim J.H.P."/>
            <person name="Lipzen A."/>
            <person name="Nolan M."/>
            <person name="Ohm R.A."/>
            <person name="Tamas L."/>
            <person name="Grigoriev I.V."/>
            <person name="Spatafora J.W."/>
            <person name="Nagy L.G."/>
            <person name="Kovacs G.M."/>
        </authorList>
    </citation>
    <scope>NUCLEOTIDE SEQUENCE [LARGE SCALE GENOMIC DNA]</scope>
    <source>
        <strain evidence="8 9">DSE2036</strain>
    </source>
</reference>
<evidence type="ECO:0000256" key="5">
    <source>
        <dbReference type="ARBA" id="ARBA00023274"/>
    </source>
</evidence>
<dbReference type="Gene3D" id="1.10.10.1410">
    <property type="match status" value="1"/>
</dbReference>
<evidence type="ECO:0000313" key="8">
    <source>
        <dbReference type="EMBL" id="PVI00317.1"/>
    </source>
</evidence>
<comment type="similarity">
    <text evidence="2">Belongs to the eukaryotic ribosomal protein P1/P2 family.</text>
</comment>
<dbReference type="Proteomes" id="UP000244855">
    <property type="component" value="Unassembled WGS sequence"/>
</dbReference>
<keyword evidence="4" id="KW-0689">Ribosomal protein</keyword>
<dbReference type="CDD" id="cd05831">
    <property type="entry name" value="Ribosomal_P1"/>
    <property type="match status" value="1"/>
</dbReference>
<dbReference type="PANTHER" id="PTHR45696">
    <property type="entry name" value="60S ACIDIC RIBOSOMAL PROTEIN P1"/>
    <property type="match status" value="1"/>
</dbReference>
<dbReference type="GO" id="GO:0002181">
    <property type="term" value="P:cytoplasmic translation"/>
    <property type="evidence" value="ECO:0007669"/>
    <property type="project" value="TreeGrafter"/>
</dbReference>
<proteinExistence type="inferred from homology"/>
<dbReference type="GO" id="GO:0003735">
    <property type="term" value="F:structural constituent of ribosome"/>
    <property type="evidence" value="ECO:0007669"/>
    <property type="project" value="TreeGrafter"/>
</dbReference>
<evidence type="ECO:0000256" key="4">
    <source>
        <dbReference type="ARBA" id="ARBA00022980"/>
    </source>
</evidence>
<dbReference type="GO" id="GO:0030295">
    <property type="term" value="F:protein kinase activator activity"/>
    <property type="evidence" value="ECO:0007669"/>
    <property type="project" value="TreeGrafter"/>
</dbReference>
<dbReference type="GO" id="GO:0022625">
    <property type="term" value="C:cytosolic large ribosomal subunit"/>
    <property type="evidence" value="ECO:0007669"/>
    <property type="project" value="TreeGrafter"/>
</dbReference>
<dbReference type="OrthoDB" id="2194681at2759"/>
<evidence type="ECO:0000256" key="7">
    <source>
        <dbReference type="ARBA" id="ARBA00042918"/>
    </source>
</evidence>
<evidence type="ECO:0000256" key="1">
    <source>
        <dbReference type="ARBA" id="ARBA00003362"/>
    </source>
</evidence>
<protein>
    <recommendedName>
        <fullName evidence="6">Large ribosomal subunit protein P1</fullName>
    </recommendedName>
    <alternativeName>
        <fullName evidence="7">60S acidic ribosomal protein P1</fullName>
    </alternativeName>
</protein>
<gene>
    <name evidence="8" type="ORF">DM02DRAFT_592937</name>
</gene>
<dbReference type="FunFam" id="1.10.10.1410:FF:000001">
    <property type="entry name" value="60S acidic ribosomal protein P1"/>
    <property type="match status" value="1"/>
</dbReference>
<evidence type="ECO:0000256" key="6">
    <source>
        <dbReference type="ARBA" id="ARBA00041116"/>
    </source>
</evidence>
<evidence type="ECO:0000256" key="2">
    <source>
        <dbReference type="ARBA" id="ARBA00005436"/>
    </source>
</evidence>
<dbReference type="STRING" id="97972.A0A2V1DQ70"/>
<dbReference type="AlphaFoldDB" id="A0A2V1DQ70"/>
<dbReference type="EMBL" id="KZ805375">
    <property type="protein sequence ID" value="PVI00317.1"/>
    <property type="molecule type" value="Genomic_DNA"/>
</dbReference>
<accession>A0A2V1DQ70</accession>
<comment type="function">
    <text evidence="1">Plays an important role in the elongation step of protein synthesis.</text>
</comment>
<organism evidence="8 9">
    <name type="scientific">Periconia macrospinosa</name>
    <dbReference type="NCBI Taxonomy" id="97972"/>
    <lineage>
        <taxon>Eukaryota</taxon>
        <taxon>Fungi</taxon>
        <taxon>Dikarya</taxon>
        <taxon>Ascomycota</taxon>
        <taxon>Pezizomycotina</taxon>
        <taxon>Dothideomycetes</taxon>
        <taxon>Pleosporomycetidae</taxon>
        <taxon>Pleosporales</taxon>
        <taxon>Massarineae</taxon>
        <taxon>Periconiaceae</taxon>
        <taxon>Periconia</taxon>
    </lineage>
</organism>
<keyword evidence="9" id="KW-1185">Reference proteome</keyword>
<sequence length="81" mass="8612">MSTDASKVETIVAYAALILADEGLDITPEKLQTLISAANIEGVEPIWTTLFAKALQGKEVKDILTQVTTSTPEVGKQQPAV</sequence>
<evidence type="ECO:0000256" key="3">
    <source>
        <dbReference type="ARBA" id="ARBA00011266"/>
    </source>
</evidence>
<keyword evidence="5" id="KW-0687">Ribonucleoprotein</keyword>
<evidence type="ECO:0000313" key="9">
    <source>
        <dbReference type="Proteomes" id="UP000244855"/>
    </source>
</evidence>
<feature type="non-terminal residue" evidence="8">
    <location>
        <position position="81"/>
    </location>
</feature>